<keyword evidence="4" id="KW-0479">Metal-binding</keyword>
<dbReference type="Pfam" id="PF07731">
    <property type="entry name" value="Cu-oxidase_2"/>
    <property type="match status" value="1"/>
</dbReference>
<dbReference type="Pfam" id="PF07732">
    <property type="entry name" value="Cu-oxidase_3"/>
    <property type="match status" value="1"/>
</dbReference>
<organism evidence="14 15">
    <name type="scientific">Lachancea meyersii CBS 8951</name>
    <dbReference type="NCBI Taxonomy" id="1266667"/>
    <lineage>
        <taxon>Eukaryota</taxon>
        <taxon>Fungi</taxon>
        <taxon>Dikarya</taxon>
        <taxon>Ascomycota</taxon>
        <taxon>Saccharomycotina</taxon>
        <taxon>Saccharomycetes</taxon>
        <taxon>Saccharomycetales</taxon>
        <taxon>Saccharomycetaceae</taxon>
        <taxon>Lachancea</taxon>
    </lineage>
</organism>
<dbReference type="SUPFAM" id="SSF49503">
    <property type="entry name" value="Cupredoxins"/>
    <property type="match status" value="3"/>
</dbReference>
<keyword evidence="8" id="KW-0406">Ion transport</keyword>
<comment type="cofactor">
    <cofactor evidence="1">
        <name>Cu cation</name>
        <dbReference type="ChEBI" id="CHEBI:23378"/>
    </cofactor>
</comment>
<keyword evidence="10" id="KW-0732">Signal</keyword>
<keyword evidence="7" id="KW-0186">Copper</keyword>
<keyword evidence="5" id="KW-0560">Oxidoreductase</keyword>
<dbReference type="InterPro" id="IPR011706">
    <property type="entry name" value="Cu-oxidase_C"/>
</dbReference>
<evidence type="ECO:0000256" key="8">
    <source>
        <dbReference type="ARBA" id="ARBA00023065"/>
    </source>
</evidence>
<dbReference type="PANTHER" id="PTHR11709:SF434">
    <property type="entry name" value="IRON TRANSPORT MULTICOPPER OXIDASE FET5-RELATED"/>
    <property type="match status" value="1"/>
</dbReference>
<evidence type="ECO:0000259" key="11">
    <source>
        <dbReference type="Pfam" id="PF00394"/>
    </source>
</evidence>
<dbReference type="OrthoDB" id="2121828at2759"/>
<dbReference type="InterPro" id="IPR001117">
    <property type="entry name" value="Cu-oxidase_2nd"/>
</dbReference>
<protein>
    <submittedName>
        <fullName evidence="14">LAME_0G01508g1_1</fullName>
    </submittedName>
</protein>
<keyword evidence="9" id="KW-1133">Transmembrane helix</keyword>
<keyword evidence="9" id="KW-0472">Membrane</keyword>
<keyword evidence="6" id="KW-0408">Iron</keyword>
<dbReference type="InterPro" id="IPR011707">
    <property type="entry name" value="Cu-oxidase-like_N"/>
</dbReference>
<evidence type="ECO:0000256" key="9">
    <source>
        <dbReference type="SAM" id="Phobius"/>
    </source>
</evidence>
<evidence type="ECO:0000256" key="7">
    <source>
        <dbReference type="ARBA" id="ARBA00023008"/>
    </source>
</evidence>
<accession>A0A1G4K5D6</accession>
<sequence length="618" mass="67675">MRTWQLLATWVALFLDICQSKTIVQELNISRTASASGKQLISLNGEVSSLGPTIRVQAGDTLNLLVNNDICEKKDLQLYGDDYCNTSIHFHGLVLENVAGGILGALSDGVPGVTQRSIPPQMSYWYNFTVPASLEGGTYWFHSHSSVQYGDGLRGIFLVDSPTRDEYLGRVVAKLDADGTSGGLLHDLPAEPSSKLIHEEIMAVSDWYSRSSVDILKDVMSPTGGPDPRVEGSTVNGDQGSVNFGIGEDTEYVALRVINVGMSGTNVLHVEGHRLCVVETDGVLTKPYMIDTLSIAVGQRFTLLIKVDRDTARARMVHGCGKMMGYVSKTHWLTRPGTDAGEPFDGSFGDLPGLDKSEKYRDFVPRDGELLPAPSQQISLDYAYQSELMKEYNTGMYAVNGDTMPEFLPDGLGVLLEGARGVRDPIQLHSGQVVEIAINSIDHMTHPWHMHGHTFQVISVGHRNDGPLYFDDPGSAAMRRYLEDVSAWEGNVPMARDTINIPGSSYAVIRFNASNPGFWLLHCHVEWHMAKGLGVILAEGDAHVNAVANAFTRTQGIDKVEDAKASTEVSSTEVAGQPPAKDSKLKVLLVYLFIMCVFNAGVWYCFFARNAKTKPIYR</sequence>
<feature type="domain" description="Plastocyanin-like" evidence="12">
    <location>
        <begin position="423"/>
        <end position="540"/>
    </location>
</feature>
<gene>
    <name evidence="14" type="ORF">LAME_0G01508G</name>
</gene>
<dbReference type="GO" id="GO:0010106">
    <property type="term" value="P:cellular response to iron ion starvation"/>
    <property type="evidence" value="ECO:0007669"/>
    <property type="project" value="TreeGrafter"/>
</dbReference>
<evidence type="ECO:0000259" key="13">
    <source>
        <dbReference type="Pfam" id="PF07732"/>
    </source>
</evidence>
<comment type="similarity">
    <text evidence="2">Belongs to the multicopper oxidase family.</text>
</comment>
<keyword evidence="3" id="KW-0410">Iron transport</keyword>
<feature type="chain" id="PRO_5009236365" evidence="10">
    <location>
        <begin position="21"/>
        <end position="618"/>
    </location>
</feature>
<dbReference type="InterPro" id="IPR008972">
    <property type="entry name" value="Cupredoxin"/>
</dbReference>
<dbReference type="GO" id="GO:0033215">
    <property type="term" value="P:reductive iron assimilation"/>
    <property type="evidence" value="ECO:0007669"/>
    <property type="project" value="TreeGrafter"/>
</dbReference>
<evidence type="ECO:0000256" key="10">
    <source>
        <dbReference type="SAM" id="SignalP"/>
    </source>
</evidence>
<dbReference type="PROSITE" id="PS00079">
    <property type="entry name" value="MULTICOPPER_OXIDASE1"/>
    <property type="match status" value="2"/>
</dbReference>
<evidence type="ECO:0000256" key="1">
    <source>
        <dbReference type="ARBA" id="ARBA00001935"/>
    </source>
</evidence>
<evidence type="ECO:0000259" key="12">
    <source>
        <dbReference type="Pfam" id="PF07731"/>
    </source>
</evidence>
<evidence type="ECO:0000256" key="2">
    <source>
        <dbReference type="ARBA" id="ARBA00010609"/>
    </source>
</evidence>
<evidence type="ECO:0000256" key="4">
    <source>
        <dbReference type="ARBA" id="ARBA00022723"/>
    </source>
</evidence>
<name>A0A1G4K5D6_9SACH</name>
<keyword evidence="9" id="KW-0812">Transmembrane</keyword>
<feature type="domain" description="Plastocyanin-like" evidence="11">
    <location>
        <begin position="202"/>
        <end position="309"/>
    </location>
</feature>
<dbReference type="GO" id="GO:0004322">
    <property type="term" value="F:ferroxidase activity"/>
    <property type="evidence" value="ECO:0007669"/>
    <property type="project" value="TreeGrafter"/>
</dbReference>
<dbReference type="Proteomes" id="UP000191144">
    <property type="component" value="Chromosome G"/>
</dbReference>
<feature type="domain" description="Plastocyanin-like" evidence="13">
    <location>
        <begin position="37"/>
        <end position="162"/>
    </location>
</feature>
<evidence type="ECO:0000256" key="6">
    <source>
        <dbReference type="ARBA" id="ARBA00023004"/>
    </source>
</evidence>
<evidence type="ECO:0000313" key="14">
    <source>
        <dbReference type="EMBL" id="SCU99022.1"/>
    </source>
</evidence>
<dbReference type="InterPro" id="IPR045087">
    <property type="entry name" value="Cu-oxidase_fam"/>
</dbReference>
<dbReference type="Pfam" id="PF00394">
    <property type="entry name" value="Cu-oxidase"/>
    <property type="match status" value="1"/>
</dbReference>
<feature type="transmembrane region" description="Helical" evidence="9">
    <location>
        <begin position="588"/>
        <end position="608"/>
    </location>
</feature>
<keyword evidence="8" id="KW-0813">Transport</keyword>
<dbReference type="InterPro" id="IPR044130">
    <property type="entry name" value="CuRO_2_Fet3-like"/>
</dbReference>
<dbReference type="GO" id="GO:0005507">
    <property type="term" value="F:copper ion binding"/>
    <property type="evidence" value="ECO:0007669"/>
    <property type="project" value="InterPro"/>
</dbReference>
<dbReference type="Gene3D" id="2.60.40.420">
    <property type="entry name" value="Cupredoxins - blue copper proteins"/>
    <property type="match status" value="3"/>
</dbReference>
<evidence type="ECO:0000256" key="5">
    <source>
        <dbReference type="ARBA" id="ARBA00023002"/>
    </source>
</evidence>
<dbReference type="PROSITE" id="PS00080">
    <property type="entry name" value="MULTICOPPER_OXIDASE2"/>
    <property type="match status" value="1"/>
</dbReference>
<reference evidence="15" key="1">
    <citation type="submission" date="2016-03" db="EMBL/GenBank/DDBJ databases">
        <authorList>
            <person name="Devillers Hugo."/>
        </authorList>
    </citation>
    <scope>NUCLEOTIDE SEQUENCE [LARGE SCALE GENOMIC DNA]</scope>
</reference>
<dbReference type="InterPro" id="IPR033138">
    <property type="entry name" value="Cu_oxidase_CS"/>
</dbReference>
<dbReference type="AlphaFoldDB" id="A0A1G4K5D6"/>
<dbReference type="InterPro" id="IPR002355">
    <property type="entry name" value="Cu_oxidase_Cu_BS"/>
</dbReference>
<proteinExistence type="inferred from homology"/>
<feature type="signal peptide" evidence="10">
    <location>
        <begin position="1"/>
        <end position="20"/>
    </location>
</feature>
<keyword evidence="15" id="KW-1185">Reference proteome</keyword>
<dbReference type="GO" id="GO:0000329">
    <property type="term" value="C:fungal-type vacuole membrane"/>
    <property type="evidence" value="ECO:0007669"/>
    <property type="project" value="TreeGrafter"/>
</dbReference>
<dbReference type="CDD" id="cd13877">
    <property type="entry name" value="CuRO_2_Fet3p_like"/>
    <property type="match status" value="1"/>
</dbReference>
<dbReference type="EMBL" id="LT598484">
    <property type="protein sequence ID" value="SCU99022.1"/>
    <property type="molecule type" value="Genomic_DNA"/>
</dbReference>
<dbReference type="PANTHER" id="PTHR11709">
    <property type="entry name" value="MULTI-COPPER OXIDASE"/>
    <property type="match status" value="1"/>
</dbReference>
<evidence type="ECO:0000313" key="15">
    <source>
        <dbReference type="Proteomes" id="UP000191144"/>
    </source>
</evidence>
<evidence type="ECO:0000256" key="3">
    <source>
        <dbReference type="ARBA" id="ARBA00022496"/>
    </source>
</evidence>